<dbReference type="InterPro" id="IPR006311">
    <property type="entry name" value="TAT_signal"/>
</dbReference>
<dbReference type="AlphaFoldDB" id="A0A921KP55"/>
<name>A0A921KP55_9MICO</name>
<organism evidence="2 3">
    <name type="scientific">Brachybacterium paraconglomeratum</name>
    <dbReference type="NCBI Taxonomy" id="173362"/>
    <lineage>
        <taxon>Bacteria</taxon>
        <taxon>Bacillati</taxon>
        <taxon>Actinomycetota</taxon>
        <taxon>Actinomycetes</taxon>
        <taxon>Micrococcales</taxon>
        <taxon>Dermabacteraceae</taxon>
        <taxon>Brachybacterium</taxon>
    </lineage>
</organism>
<evidence type="ECO:0000313" key="3">
    <source>
        <dbReference type="Proteomes" id="UP000775129"/>
    </source>
</evidence>
<reference evidence="2" key="2">
    <citation type="submission" date="2021-09" db="EMBL/GenBank/DDBJ databases">
        <authorList>
            <person name="Gilroy R."/>
        </authorList>
    </citation>
    <scope>NUCLEOTIDE SEQUENCE</scope>
    <source>
        <strain evidence="2">1647</strain>
    </source>
</reference>
<feature type="region of interest" description="Disordered" evidence="1">
    <location>
        <begin position="1"/>
        <end position="27"/>
    </location>
</feature>
<comment type="caution">
    <text evidence="2">The sequence shown here is derived from an EMBL/GenBank/DDBJ whole genome shotgun (WGS) entry which is preliminary data.</text>
</comment>
<dbReference type="PROSITE" id="PS51318">
    <property type="entry name" value="TAT"/>
    <property type="match status" value="1"/>
</dbReference>
<protein>
    <submittedName>
        <fullName evidence="2">Uncharacterized protein</fullName>
    </submittedName>
</protein>
<evidence type="ECO:0000313" key="2">
    <source>
        <dbReference type="EMBL" id="HJF48577.1"/>
    </source>
</evidence>
<evidence type="ECO:0000256" key="1">
    <source>
        <dbReference type="SAM" id="MobiDB-lite"/>
    </source>
</evidence>
<dbReference type="Proteomes" id="UP000775129">
    <property type="component" value="Unassembled WGS sequence"/>
</dbReference>
<dbReference type="EMBL" id="DYWO01000063">
    <property type="protein sequence ID" value="HJF48577.1"/>
    <property type="molecule type" value="Genomic_DNA"/>
</dbReference>
<proteinExistence type="predicted"/>
<gene>
    <name evidence="2" type="ORF">K8W24_02085</name>
</gene>
<reference evidence="2" key="1">
    <citation type="journal article" date="2021" name="PeerJ">
        <title>Extensive microbial diversity within the chicken gut microbiome revealed by metagenomics and culture.</title>
        <authorList>
            <person name="Gilroy R."/>
            <person name="Ravi A."/>
            <person name="Getino M."/>
            <person name="Pursley I."/>
            <person name="Horton D.L."/>
            <person name="Alikhan N.F."/>
            <person name="Baker D."/>
            <person name="Gharbi K."/>
            <person name="Hall N."/>
            <person name="Watson M."/>
            <person name="Adriaenssens E.M."/>
            <person name="Foster-Nyarko E."/>
            <person name="Jarju S."/>
            <person name="Secka A."/>
            <person name="Antonio M."/>
            <person name="Oren A."/>
            <person name="Chaudhuri R.R."/>
            <person name="La Ragione R."/>
            <person name="Hildebrand F."/>
            <person name="Pallen M.J."/>
        </authorList>
    </citation>
    <scope>NUCLEOTIDE SEQUENCE</scope>
    <source>
        <strain evidence="2">1647</strain>
    </source>
</reference>
<sequence length="224" mass="24347">MPRYVVSAPPRELDEPGALRTEGTPMPVSPSAALSRRHLLLAGAVGLSSLAALGSIAPARAEDVWTEEFMTRPETREGFLLDDMDEWQVENAKFVIAVIKGHGLDEQAATITLATAIVESWLRNYEPAVDLDSGGLFQQRPSMGWGTYDEVRHKKRAIDAFLGLGDHSEAPGLLDLAPDYHEWAPGEAAQAVQISAHPERYAEQIPAAQTLWARYAGDVAAYTG</sequence>
<accession>A0A921KP55</accession>